<evidence type="ECO:0000313" key="3">
    <source>
        <dbReference type="Proteomes" id="UP000290900"/>
    </source>
</evidence>
<sequence length="202" mass="23433">MYLFSGSVELYEVTIHELLDDPDTEAKEGYRLKMVIRNFAGDYWGTVWYDYLQLRNEGKSGGKKKVVNPYRGEGLFTTIERLIEGKYIVFADYRFEVRRADSDDGSTDKLQRKVALGMELYHGDWKHLEGLIKDYEQSLQNLERSRTTGLSHMKEFDISSEDLPSTIYSQDNGETKKEERDSESEENESGEEDSFGEFVTAR</sequence>
<feature type="region of interest" description="Disordered" evidence="1">
    <location>
        <begin position="153"/>
        <end position="202"/>
    </location>
</feature>
<evidence type="ECO:0000256" key="1">
    <source>
        <dbReference type="SAM" id="MobiDB-lite"/>
    </source>
</evidence>
<dbReference type="EMBL" id="CAACVR010000076">
    <property type="protein sequence ID" value="VEU24405.1"/>
    <property type="molecule type" value="Genomic_DNA"/>
</dbReference>
<feature type="compositionally biased region" description="Acidic residues" evidence="1">
    <location>
        <begin position="181"/>
        <end position="195"/>
    </location>
</feature>
<organism evidence="2 3">
    <name type="scientific">Brettanomyces naardenensis</name>
    <name type="common">Yeast</name>
    <dbReference type="NCBI Taxonomy" id="13370"/>
    <lineage>
        <taxon>Eukaryota</taxon>
        <taxon>Fungi</taxon>
        <taxon>Dikarya</taxon>
        <taxon>Ascomycota</taxon>
        <taxon>Saccharomycotina</taxon>
        <taxon>Pichiomycetes</taxon>
        <taxon>Pichiales</taxon>
        <taxon>Pichiaceae</taxon>
        <taxon>Brettanomyces</taxon>
    </lineage>
</organism>
<dbReference type="AlphaFoldDB" id="A0A448YU39"/>
<dbReference type="OrthoDB" id="10311380at2759"/>
<dbReference type="Proteomes" id="UP000290900">
    <property type="component" value="Unassembled WGS sequence"/>
</dbReference>
<feature type="compositionally biased region" description="Polar residues" evidence="1">
    <location>
        <begin position="162"/>
        <end position="172"/>
    </location>
</feature>
<keyword evidence="3" id="KW-1185">Reference proteome</keyword>
<name>A0A448YU39_BRENA</name>
<dbReference type="InParanoid" id="A0A448YU39"/>
<gene>
    <name evidence="2" type="ORF">BRENAR_LOCUS5133</name>
</gene>
<reference evidence="2 3" key="1">
    <citation type="submission" date="2018-12" db="EMBL/GenBank/DDBJ databases">
        <authorList>
            <person name="Tiukova I."/>
            <person name="Dainat J."/>
        </authorList>
    </citation>
    <scope>NUCLEOTIDE SEQUENCE [LARGE SCALE GENOMIC DNA]</scope>
</reference>
<accession>A0A448YU39</accession>
<protein>
    <submittedName>
        <fullName evidence="2">DEKNAAC105582</fullName>
    </submittedName>
</protein>
<proteinExistence type="predicted"/>
<evidence type="ECO:0000313" key="2">
    <source>
        <dbReference type="EMBL" id="VEU24405.1"/>
    </source>
</evidence>